<dbReference type="InParanoid" id="A0A330L596"/>
<dbReference type="AlphaFoldDB" id="A0A330L596"/>
<proteinExistence type="predicted"/>
<dbReference type="EMBL" id="OUNR01000012">
    <property type="protein sequence ID" value="SPP64490.1"/>
    <property type="molecule type" value="Genomic_DNA"/>
</dbReference>
<organism evidence="1 2">
    <name type="scientific">Nitrospira lenta</name>
    <dbReference type="NCBI Taxonomy" id="1436998"/>
    <lineage>
        <taxon>Bacteria</taxon>
        <taxon>Pseudomonadati</taxon>
        <taxon>Nitrospirota</taxon>
        <taxon>Nitrospiria</taxon>
        <taxon>Nitrospirales</taxon>
        <taxon>Nitrospiraceae</taxon>
        <taxon>Nitrospira</taxon>
    </lineage>
</organism>
<gene>
    <name evidence="1" type="ORF">NITLEN_20130</name>
</gene>
<dbReference type="Proteomes" id="UP000248168">
    <property type="component" value="Unassembled WGS sequence"/>
</dbReference>
<reference evidence="2" key="1">
    <citation type="submission" date="2018-04" db="EMBL/GenBank/DDBJ databases">
        <authorList>
            <person name="Lucker S."/>
            <person name="Sakoula D."/>
        </authorList>
    </citation>
    <scope>NUCLEOTIDE SEQUENCE [LARGE SCALE GENOMIC DNA]</scope>
</reference>
<keyword evidence="2" id="KW-1185">Reference proteome</keyword>
<name>A0A330L596_9BACT</name>
<accession>A0A330L596</accession>
<evidence type="ECO:0000313" key="1">
    <source>
        <dbReference type="EMBL" id="SPP64490.1"/>
    </source>
</evidence>
<evidence type="ECO:0000313" key="2">
    <source>
        <dbReference type="Proteomes" id="UP000248168"/>
    </source>
</evidence>
<protein>
    <submittedName>
        <fullName evidence="1">Uncharacterized protein</fullName>
    </submittedName>
</protein>
<sequence length="58" mass="6498">MKAREIGQTARLLSRFLADFIREEGGYERRNATWFVRPVDAKAGFSSVVLVDSLQAAP</sequence>